<evidence type="ECO:0000313" key="7">
    <source>
        <dbReference type="EMBL" id="MFC3716114.1"/>
    </source>
</evidence>
<keyword evidence="2 5" id="KW-0812">Transmembrane</keyword>
<evidence type="ECO:0000256" key="1">
    <source>
        <dbReference type="ARBA" id="ARBA00004167"/>
    </source>
</evidence>
<comment type="subcellular location">
    <subcellularLocation>
        <location evidence="1">Membrane</location>
        <topology evidence="1">Single-pass membrane protein</topology>
    </subcellularLocation>
</comment>
<proteinExistence type="predicted"/>
<evidence type="ECO:0000256" key="5">
    <source>
        <dbReference type="SAM" id="Phobius"/>
    </source>
</evidence>
<comment type="caution">
    <text evidence="7">The sequence shown here is derived from an EMBL/GenBank/DDBJ whole genome shotgun (WGS) entry which is preliminary data.</text>
</comment>
<gene>
    <name evidence="7" type="ORF">ACFONC_08120</name>
</gene>
<name>A0ABV7XMU3_9GAMM</name>
<dbReference type="PANTHER" id="PTHR36985">
    <property type="entry name" value="TRANSLOCATION AND ASSEMBLY MODULE SUBUNIT TAMB"/>
    <property type="match status" value="1"/>
</dbReference>
<dbReference type="Proteomes" id="UP001595705">
    <property type="component" value="Unassembled WGS sequence"/>
</dbReference>
<protein>
    <submittedName>
        <fullName evidence="7">Translocation/assembly module TamB domain-containing protein</fullName>
    </submittedName>
</protein>
<evidence type="ECO:0000256" key="4">
    <source>
        <dbReference type="ARBA" id="ARBA00023136"/>
    </source>
</evidence>
<evidence type="ECO:0000256" key="3">
    <source>
        <dbReference type="ARBA" id="ARBA00022989"/>
    </source>
</evidence>
<evidence type="ECO:0000256" key="2">
    <source>
        <dbReference type="ARBA" id="ARBA00022692"/>
    </source>
</evidence>
<accession>A0ABV7XMU3</accession>
<evidence type="ECO:0000313" key="8">
    <source>
        <dbReference type="Proteomes" id="UP001595705"/>
    </source>
</evidence>
<dbReference type="EMBL" id="JBHRYA010000007">
    <property type="protein sequence ID" value="MFC3716114.1"/>
    <property type="molecule type" value="Genomic_DNA"/>
</dbReference>
<keyword evidence="4 5" id="KW-0472">Membrane</keyword>
<dbReference type="PANTHER" id="PTHR36985:SF1">
    <property type="entry name" value="TRANSLOCATION AND ASSEMBLY MODULE SUBUNIT TAMB"/>
    <property type="match status" value="1"/>
</dbReference>
<keyword evidence="8" id="KW-1185">Reference proteome</keyword>
<dbReference type="RefSeq" id="WP_386743230.1">
    <property type="nucleotide sequence ID" value="NZ_JBHRYA010000007.1"/>
</dbReference>
<feature type="domain" description="Translocation and assembly module TamB C-terminal" evidence="6">
    <location>
        <begin position="1089"/>
        <end position="1420"/>
    </location>
</feature>
<reference evidence="8" key="1">
    <citation type="journal article" date="2019" name="Int. J. Syst. Evol. Microbiol.">
        <title>The Global Catalogue of Microorganisms (GCM) 10K type strain sequencing project: providing services to taxonomists for standard genome sequencing and annotation.</title>
        <authorList>
            <consortium name="The Broad Institute Genomics Platform"/>
            <consortium name="The Broad Institute Genome Sequencing Center for Infectious Disease"/>
            <person name="Wu L."/>
            <person name="Ma J."/>
        </authorList>
    </citation>
    <scope>NUCLEOTIDE SEQUENCE [LARGE SCALE GENOMIC DNA]</scope>
    <source>
        <strain evidence="8">KCTC 42441</strain>
    </source>
</reference>
<organism evidence="7 8">
    <name type="scientific">Luteimonas soli</name>
    <dbReference type="NCBI Taxonomy" id="1648966"/>
    <lineage>
        <taxon>Bacteria</taxon>
        <taxon>Pseudomonadati</taxon>
        <taxon>Pseudomonadota</taxon>
        <taxon>Gammaproteobacteria</taxon>
        <taxon>Lysobacterales</taxon>
        <taxon>Lysobacteraceae</taxon>
        <taxon>Luteimonas</taxon>
    </lineage>
</organism>
<dbReference type="InterPro" id="IPR007452">
    <property type="entry name" value="TamB_C"/>
</dbReference>
<evidence type="ECO:0000259" key="6">
    <source>
        <dbReference type="Pfam" id="PF04357"/>
    </source>
</evidence>
<feature type="transmembrane region" description="Helical" evidence="5">
    <location>
        <begin position="38"/>
        <end position="61"/>
    </location>
</feature>
<keyword evidence="3 5" id="KW-1133">Transmembrane helix</keyword>
<dbReference type="Pfam" id="PF04357">
    <property type="entry name" value="TamB"/>
    <property type="match status" value="1"/>
</dbReference>
<sequence>MAPSFRRRRRIDPDLTPEQREARIAELRARRRARAKVLARRSAFTAFGLALLVAVLAWWLLGTLGGRDFLLAQVKSRLPAGTELSWSRAEGPARGPLVMHDVRFVQKTCPQEGGEPVPYGQCPKPGTLTFTARRIVIDPAIRPLLGKLLRLDTMIVEDATLDLPVTDSPFELPTWPEVLPDINPPLGLQADAIQVDGFRISREGEPVIDIRRVRGGLDAREGRLHLEHVVVDSDRGRFTAHGDYVPDDDYRMDLAATAVIPVTAGASPLRRAPLQLGLIARGDLRDMQVGIGGALPGPVRATLRLQGGDRPTWQLRARADKVDTALLAGADEPSPAPLSLQLDADGTGGTATVQGHVEQGELRAVVRPSKLMLEDKVLAFEPLVLEIFDGTVTARGRGDFSEPKQATFRYALNARGLRFGGAPADPAAGTDATPLIALDADLGLAGTTAAWAAVGTADVTRDGEHANVQLDGRGREGGMVLKTLRATTPSGTLDARGDIDWQPATGWKLDATLDGFDPGYFAAGWDGDIDGTIATQGRALDSGGFDATLSVPTLTGTLRGRALDGKAELAARGETYTGTVNLALGRGRIDIEGDAGTAPRLHWDARATLDGFDPGFFVEGWTGAVDADIASKGGAREDGGYDATVDIPHIGGQLRGRALDGHAHAELEALASSTVQPVYSGEVALRAGNSRIDAEGRVDKVMAIDARLSPLHLDDLLPDAAGTLRGTLRLAGPRNAPDVEADLVGSDLAYGDYTAASLVAKGRLPWHRGNGALALSAQGVNAGVALDSVQVDARGAVEDLQLDATARGEIGALDLSGSARRNGANWQGTLASLNLAPAKGATWRLQSPARYAQRGGSWTLSQSCFAASDGGALCASADWPRGGLAVEGHGLPLSLAAPYLPDRGDGRPWVLRGEIALDGRLRPAGNAWQGDVTVTSADGGLRMSQRARRDVIGYSNLSLAANFNPQRIEATLASAFNGDGRIDARLSTGWNPGSPLSGAVDLATDQLTWLELFSQDITEPAGKLEGHITLAGTRAEPALGGQAQLSDFSTELPALGIALESGNVRLDALADGSARITGSVRSASPDSATEAGILHVDGSLGWRGEQTPLVLRLHGDQVLVSNTRDLRAVASPDLTVRYAAGQPLNVTGEVTVPSALIDLERLDSGVSASPDVVVLDPVDPEEGPAAPLELDLTLVMGDDVKLKGFGLDGTLGGDLRVRAVPGREMTAVGNLEVGGRYEAYGQKLRIERGHLVWSNGPVSDPILDIRAVRRIEAKEITAGIDVTGRASSPQAEVWTDPATNDSDALSYLALGRPTSNLSSDESDQLNAATAALNAGGSLLAGQIGSKIGLDDAGVTESRALGGSVLGVGKQLSPRLYIGFGVSLLGTGQVLTLKYLLDRGFDIEIESSSVENRGSINWRKEK</sequence>